<organism evidence="2 3">
    <name type="scientific">Cirrhinus mrigala</name>
    <name type="common">Mrigala</name>
    <dbReference type="NCBI Taxonomy" id="683832"/>
    <lineage>
        <taxon>Eukaryota</taxon>
        <taxon>Metazoa</taxon>
        <taxon>Chordata</taxon>
        <taxon>Craniata</taxon>
        <taxon>Vertebrata</taxon>
        <taxon>Euteleostomi</taxon>
        <taxon>Actinopterygii</taxon>
        <taxon>Neopterygii</taxon>
        <taxon>Teleostei</taxon>
        <taxon>Ostariophysi</taxon>
        <taxon>Cypriniformes</taxon>
        <taxon>Cyprinidae</taxon>
        <taxon>Labeoninae</taxon>
        <taxon>Labeonini</taxon>
        <taxon>Cirrhinus</taxon>
    </lineage>
</organism>
<protein>
    <submittedName>
        <fullName evidence="2">Uncharacterized protein</fullName>
    </submittedName>
</protein>
<dbReference type="Proteomes" id="UP001529510">
    <property type="component" value="Unassembled WGS sequence"/>
</dbReference>
<evidence type="ECO:0000256" key="1">
    <source>
        <dbReference type="SAM" id="MobiDB-lite"/>
    </source>
</evidence>
<accession>A0ABD0Q616</accession>
<dbReference type="Pfam" id="PF16666">
    <property type="entry name" value="MAGI_u5"/>
    <property type="match status" value="1"/>
</dbReference>
<sequence>VSSQRSIHADSPLHASQALLNESAAPPPPSQPLPSLPQDPPVDGTLQKKPDPFKIWA</sequence>
<proteinExistence type="predicted"/>
<comment type="caution">
    <text evidence="2">The sequence shown here is derived from an EMBL/GenBank/DDBJ whole genome shotgun (WGS) entry which is preliminary data.</text>
</comment>
<evidence type="ECO:0000313" key="3">
    <source>
        <dbReference type="Proteomes" id="UP001529510"/>
    </source>
</evidence>
<evidence type="ECO:0000313" key="2">
    <source>
        <dbReference type="EMBL" id="KAL0181571.1"/>
    </source>
</evidence>
<feature type="compositionally biased region" description="Pro residues" evidence="1">
    <location>
        <begin position="25"/>
        <end position="40"/>
    </location>
</feature>
<keyword evidence="3" id="KW-1185">Reference proteome</keyword>
<reference evidence="2 3" key="1">
    <citation type="submission" date="2024-05" db="EMBL/GenBank/DDBJ databases">
        <title>Genome sequencing and assembly of Indian major carp, Cirrhinus mrigala (Hamilton, 1822).</title>
        <authorList>
            <person name="Mohindra V."/>
            <person name="Chowdhury L.M."/>
            <person name="Lal K."/>
            <person name="Jena J.K."/>
        </authorList>
    </citation>
    <scope>NUCLEOTIDE SEQUENCE [LARGE SCALE GENOMIC DNA]</scope>
    <source>
        <strain evidence="2">CM1030</strain>
        <tissue evidence="2">Blood</tissue>
    </source>
</reference>
<feature type="non-terminal residue" evidence="2">
    <location>
        <position position="57"/>
    </location>
</feature>
<feature type="compositionally biased region" description="Basic and acidic residues" evidence="1">
    <location>
        <begin position="46"/>
        <end position="57"/>
    </location>
</feature>
<dbReference type="AlphaFoldDB" id="A0ABD0Q616"/>
<feature type="region of interest" description="Disordered" evidence="1">
    <location>
        <begin position="1"/>
        <end position="57"/>
    </location>
</feature>
<name>A0ABD0Q616_CIRMR</name>
<dbReference type="EMBL" id="JAMKFB020000011">
    <property type="protein sequence ID" value="KAL0181571.1"/>
    <property type="molecule type" value="Genomic_DNA"/>
</dbReference>
<gene>
    <name evidence="2" type="ORF">M9458_023977</name>
</gene>
<feature type="non-terminal residue" evidence="2">
    <location>
        <position position="1"/>
    </location>
</feature>